<sequence>MHWPRSQVSGYLSLTAPTNVPIASPFTSVTQRQLIQETIDIDTVSILPTADTLNSRVVEPFAYYPSLSSLLCELIPLSSSSFIFFFVRQRLCLISIILNHYSPGLETIAQLV</sequence>
<organism evidence="1 2">
    <name type="scientific">Fusarium oxysporum f. sp. raphani</name>
    <dbReference type="NCBI Taxonomy" id="96318"/>
    <lineage>
        <taxon>Eukaryota</taxon>
        <taxon>Fungi</taxon>
        <taxon>Dikarya</taxon>
        <taxon>Ascomycota</taxon>
        <taxon>Pezizomycotina</taxon>
        <taxon>Sordariomycetes</taxon>
        <taxon>Hypocreomycetidae</taxon>
        <taxon>Hypocreales</taxon>
        <taxon>Nectriaceae</taxon>
        <taxon>Fusarium</taxon>
        <taxon>Fusarium oxysporum species complex</taxon>
    </lineage>
</organism>
<protein>
    <submittedName>
        <fullName evidence="1">Uncharacterized protein</fullName>
    </submittedName>
</protein>
<dbReference type="AlphaFoldDB" id="A0A8J5Q7R9"/>
<name>A0A8J5Q7R9_FUSOX</name>
<evidence type="ECO:0000313" key="1">
    <source>
        <dbReference type="EMBL" id="KAG7436751.1"/>
    </source>
</evidence>
<accession>A0A8J5Q7R9</accession>
<proteinExistence type="predicted"/>
<evidence type="ECO:0000313" key="2">
    <source>
        <dbReference type="Proteomes" id="UP000693942"/>
    </source>
</evidence>
<dbReference type="EMBL" id="JAELUR010000002">
    <property type="protein sequence ID" value="KAG7436751.1"/>
    <property type="molecule type" value="Genomic_DNA"/>
</dbReference>
<reference evidence="1" key="1">
    <citation type="submission" date="2021-04" db="EMBL/GenBank/DDBJ databases">
        <title>First draft genome resource for Brassicaceae pathogens Fusarium oxysporum f. sp. raphani and Fusarium oxysporum f. sp. rapae.</title>
        <authorList>
            <person name="Asai S."/>
        </authorList>
    </citation>
    <scope>NUCLEOTIDE SEQUENCE</scope>
    <source>
        <strain evidence="1">Tf1262</strain>
    </source>
</reference>
<gene>
    <name evidence="1" type="ORF">Forpi1262_v002742</name>
</gene>
<comment type="caution">
    <text evidence="1">The sequence shown here is derived from an EMBL/GenBank/DDBJ whole genome shotgun (WGS) entry which is preliminary data.</text>
</comment>
<dbReference type="Proteomes" id="UP000693942">
    <property type="component" value="Unassembled WGS sequence"/>
</dbReference>